<feature type="domain" description="N-acetyltransferase" evidence="7">
    <location>
        <begin position="45"/>
        <end position="203"/>
    </location>
</feature>
<keyword evidence="9" id="KW-1185">Reference proteome</keyword>
<dbReference type="GO" id="GO:0006048">
    <property type="term" value="P:UDP-N-acetylglucosamine biosynthetic process"/>
    <property type="evidence" value="ECO:0007669"/>
    <property type="project" value="UniProtKB-UniRule"/>
</dbReference>
<dbReference type="FunFam" id="3.40.630.30:FF:000043">
    <property type="entry name" value="Glucosamine 6-phosphate N-acetyltransferase"/>
    <property type="match status" value="1"/>
</dbReference>
<evidence type="ECO:0000259" key="7">
    <source>
        <dbReference type="PROSITE" id="PS51186"/>
    </source>
</evidence>
<name>A0AAD5MWD8_PARTN</name>
<dbReference type="Proteomes" id="UP001196413">
    <property type="component" value="Unassembled WGS sequence"/>
</dbReference>
<dbReference type="EMBL" id="JAHQIW010005360">
    <property type="protein sequence ID" value="KAJ1365775.1"/>
    <property type="molecule type" value="Genomic_DNA"/>
</dbReference>
<sequence>MPMLPPVVTIGGQKEEVGAGDVSFEHIFDPRVLTDDITGDVPNGFVLRPLRIQDYDNGFLDLLAQLTTVGEVTRDAFEDQFKRMSKITPQAYYIVVIEDLSNKRVVGTATLVIEWKFIHDAGSRGRVEDVVVDKDVRGRKMGALLNRTLVALAKQIGVYKLSLECKDSLIPFYELHGYRKDIGNNFLVQRFDKDMLEVEIPRNNEESLGPRNP</sequence>
<dbReference type="GO" id="GO:0004343">
    <property type="term" value="F:glucosamine 6-phosphate N-acetyltransferase activity"/>
    <property type="evidence" value="ECO:0007669"/>
    <property type="project" value="UniProtKB-UniRule"/>
</dbReference>
<reference evidence="8" key="1">
    <citation type="submission" date="2021-06" db="EMBL/GenBank/DDBJ databases">
        <title>Parelaphostrongylus tenuis whole genome reference sequence.</title>
        <authorList>
            <person name="Garwood T.J."/>
            <person name="Larsen P.A."/>
            <person name="Fountain-Jones N.M."/>
            <person name="Garbe J.R."/>
            <person name="Macchietto M.G."/>
            <person name="Kania S.A."/>
            <person name="Gerhold R.W."/>
            <person name="Richards J.E."/>
            <person name="Wolf T.M."/>
        </authorList>
    </citation>
    <scope>NUCLEOTIDE SEQUENCE</scope>
    <source>
        <strain evidence="8">MNPRO001-30</strain>
        <tissue evidence="8">Meninges</tissue>
    </source>
</reference>
<dbReference type="SUPFAM" id="SSF55729">
    <property type="entry name" value="Acyl-CoA N-acyltransferases (Nat)"/>
    <property type="match status" value="1"/>
</dbReference>
<dbReference type="EC" id="2.3.1.4" evidence="6"/>
<dbReference type="AlphaFoldDB" id="A0AAD5MWD8"/>
<evidence type="ECO:0000256" key="4">
    <source>
        <dbReference type="ARBA" id="ARBA00023315"/>
    </source>
</evidence>
<accession>A0AAD5MWD8</accession>
<dbReference type="Pfam" id="PF00583">
    <property type="entry name" value="Acetyltransf_1"/>
    <property type="match status" value="1"/>
</dbReference>
<dbReference type="InterPro" id="IPR016181">
    <property type="entry name" value="Acyl_CoA_acyltransferase"/>
</dbReference>
<evidence type="ECO:0000313" key="9">
    <source>
        <dbReference type="Proteomes" id="UP001196413"/>
    </source>
</evidence>
<evidence type="ECO:0000256" key="3">
    <source>
        <dbReference type="ARBA" id="ARBA00022679"/>
    </source>
</evidence>
<dbReference type="PROSITE" id="PS51186">
    <property type="entry name" value="GNAT"/>
    <property type="match status" value="1"/>
</dbReference>
<dbReference type="Gene3D" id="3.40.630.30">
    <property type="match status" value="1"/>
</dbReference>
<comment type="caution">
    <text evidence="8">The sequence shown here is derived from an EMBL/GenBank/DDBJ whole genome shotgun (WGS) entry which is preliminary data.</text>
</comment>
<gene>
    <name evidence="8" type="ORF">KIN20_026207</name>
</gene>
<protein>
    <recommendedName>
        <fullName evidence="6">Glucosamine 6-phosphate N-acetyltransferase</fullName>
        <ecNumber evidence="6">2.3.1.4</ecNumber>
    </recommendedName>
</protein>
<comment type="catalytic activity">
    <reaction evidence="5 6">
        <text>D-glucosamine 6-phosphate + acetyl-CoA = N-acetyl-D-glucosamine 6-phosphate + CoA + H(+)</text>
        <dbReference type="Rhea" id="RHEA:10292"/>
        <dbReference type="ChEBI" id="CHEBI:15378"/>
        <dbReference type="ChEBI" id="CHEBI:57287"/>
        <dbReference type="ChEBI" id="CHEBI:57288"/>
        <dbReference type="ChEBI" id="CHEBI:57513"/>
        <dbReference type="ChEBI" id="CHEBI:58725"/>
        <dbReference type="EC" id="2.3.1.4"/>
    </reaction>
</comment>
<evidence type="ECO:0000256" key="6">
    <source>
        <dbReference type="RuleBase" id="RU365086"/>
    </source>
</evidence>
<comment type="similarity">
    <text evidence="2 6">Belongs to the acetyltransferase family. GNA1 subfamily.</text>
</comment>
<keyword evidence="3 6" id="KW-0808">Transferase</keyword>
<evidence type="ECO:0000256" key="1">
    <source>
        <dbReference type="ARBA" id="ARBA00004832"/>
    </source>
</evidence>
<proteinExistence type="inferred from homology"/>
<dbReference type="InterPro" id="IPR039143">
    <property type="entry name" value="GNPNAT1-like"/>
</dbReference>
<evidence type="ECO:0000313" key="8">
    <source>
        <dbReference type="EMBL" id="KAJ1365775.1"/>
    </source>
</evidence>
<organism evidence="8 9">
    <name type="scientific">Parelaphostrongylus tenuis</name>
    <name type="common">Meningeal worm</name>
    <dbReference type="NCBI Taxonomy" id="148309"/>
    <lineage>
        <taxon>Eukaryota</taxon>
        <taxon>Metazoa</taxon>
        <taxon>Ecdysozoa</taxon>
        <taxon>Nematoda</taxon>
        <taxon>Chromadorea</taxon>
        <taxon>Rhabditida</taxon>
        <taxon>Rhabditina</taxon>
        <taxon>Rhabditomorpha</taxon>
        <taxon>Strongyloidea</taxon>
        <taxon>Metastrongylidae</taxon>
        <taxon>Parelaphostrongylus</taxon>
    </lineage>
</organism>
<evidence type="ECO:0000256" key="5">
    <source>
        <dbReference type="ARBA" id="ARBA00048964"/>
    </source>
</evidence>
<keyword evidence="4 6" id="KW-0012">Acyltransferase</keyword>
<dbReference type="PANTHER" id="PTHR13355">
    <property type="entry name" value="GLUCOSAMINE 6-PHOSPHATE N-ACETYLTRANSFERASE"/>
    <property type="match status" value="1"/>
</dbReference>
<comment type="pathway">
    <text evidence="1 6">Nucleotide-sugar biosynthesis; UDP-N-acetyl-alpha-D-glucosamine biosynthesis; N-acetyl-alpha-D-glucosamine 1-phosphate from alpha-D-glucosamine 6-phosphate (route I): step 1/2.</text>
</comment>
<dbReference type="InterPro" id="IPR000182">
    <property type="entry name" value="GNAT_dom"/>
</dbReference>
<evidence type="ECO:0000256" key="2">
    <source>
        <dbReference type="ARBA" id="ARBA00006048"/>
    </source>
</evidence>
<dbReference type="PANTHER" id="PTHR13355:SF11">
    <property type="entry name" value="GLUCOSAMINE 6-PHOSPHATE N-ACETYLTRANSFERASE"/>
    <property type="match status" value="1"/>
</dbReference>